<protein>
    <submittedName>
        <fullName evidence="2">Uncharacterized protein</fullName>
    </submittedName>
</protein>
<name>A0A0E9VUR9_ANGAN</name>
<reference evidence="2" key="2">
    <citation type="journal article" date="2015" name="Fish Shellfish Immunol.">
        <title>Early steps in the European eel (Anguilla anguilla)-Vibrio vulnificus interaction in the gills: Role of the RtxA13 toxin.</title>
        <authorList>
            <person name="Callol A."/>
            <person name="Pajuelo D."/>
            <person name="Ebbesson L."/>
            <person name="Teles M."/>
            <person name="MacKenzie S."/>
            <person name="Amaro C."/>
        </authorList>
    </citation>
    <scope>NUCLEOTIDE SEQUENCE</scope>
</reference>
<keyword evidence="1" id="KW-0732">Signal</keyword>
<accession>A0A0E9VUR9</accession>
<reference evidence="2" key="1">
    <citation type="submission" date="2014-11" db="EMBL/GenBank/DDBJ databases">
        <authorList>
            <person name="Amaro Gonzalez C."/>
        </authorList>
    </citation>
    <scope>NUCLEOTIDE SEQUENCE</scope>
</reference>
<dbReference type="AlphaFoldDB" id="A0A0E9VUR9"/>
<evidence type="ECO:0000313" key="2">
    <source>
        <dbReference type="EMBL" id="JAH81787.1"/>
    </source>
</evidence>
<dbReference type="EMBL" id="GBXM01026790">
    <property type="protein sequence ID" value="JAH81787.1"/>
    <property type="molecule type" value="Transcribed_RNA"/>
</dbReference>
<organism evidence="2">
    <name type="scientific">Anguilla anguilla</name>
    <name type="common">European freshwater eel</name>
    <name type="synonym">Muraena anguilla</name>
    <dbReference type="NCBI Taxonomy" id="7936"/>
    <lineage>
        <taxon>Eukaryota</taxon>
        <taxon>Metazoa</taxon>
        <taxon>Chordata</taxon>
        <taxon>Craniata</taxon>
        <taxon>Vertebrata</taxon>
        <taxon>Euteleostomi</taxon>
        <taxon>Actinopterygii</taxon>
        <taxon>Neopterygii</taxon>
        <taxon>Teleostei</taxon>
        <taxon>Anguilliformes</taxon>
        <taxon>Anguillidae</taxon>
        <taxon>Anguilla</taxon>
    </lineage>
</organism>
<proteinExistence type="predicted"/>
<evidence type="ECO:0000256" key="1">
    <source>
        <dbReference type="SAM" id="SignalP"/>
    </source>
</evidence>
<feature type="signal peptide" evidence="1">
    <location>
        <begin position="1"/>
        <end position="20"/>
    </location>
</feature>
<sequence length="25" mass="3052">MMSWWHMILWLLITDRLSCGTVAMR</sequence>
<feature type="chain" id="PRO_5002434498" evidence="1">
    <location>
        <begin position="21"/>
        <end position="25"/>
    </location>
</feature>